<accession>A0A2L1GQU3</accession>
<feature type="region of interest" description="Disordered" evidence="3">
    <location>
        <begin position="1"/>
        <end position="43"/>
    </location>
</feature>
<dbReference type="PANTHER" id="PTHR46429">
    <property type="entry name" value="23S RRNA (GUANOSINE-2'-O-)-METHYLTRANSFERASE RLMB"/>
    <property type="match status" value="1"/>
</dbReference>
<dbReference type="GO" id="GO:0006396">
    <property type="term" value="P:RNA processing"/>
    <property type="evidence" value="ECO:0007669"/>
    <property type="project" value="InterPro"/>
</dbReference>
<dbReference type="SUPFAM" id="SSF75217">
    <property type="entry name" value="alpha/beta knot"/>
    <property type="match status" value="1"/>
</dbReference>
<gene>
    <name evidence="5" type="ORF">CAY53_11615</name>
</gene>
<dbReference type="Pfam" id="PF08032">
    <property type="entry name" value="SpoU_sub_bind"/>
    <property type="match status" value="1"/>
</dbReference>
<dbReference type="NCBIfam" id="TIGR00186">
    <property type="entry name" value="rRNA_methyl_3"/>
    <property type="match status" value="1"/>
</dbReference>
<dbReference type="Gene3D" id="3.30.1330.30">
    <property type="match status" value="1"/>
</dbReference>
<dbReference type="SMART" id="SM00967">
    <property type="entry name" value="SpoU_sub_bind"/>
    <property type="match status" value="1"/>
</dbReference>
<dbReference type="Proteomes" id="UP000239867">
    <property type="component" value="Chromosome"/>
</dbReference>
<feature type="domain" description="RNA 2-O ribose methyltransferase substrate binding" evidence="4">
    <location>
        <begin position="48"/>
        <end position="122"/>
    </location>
</feature>
<evidence type="ECO:0000256" key="1">
    <source>
        <dbReference type="ARBA" id="ARBA00022603"/>
    </source>
</evidence>
<dbReference type="PANTHER" id="PTHR46429:SF1">
    <property type="entry name" value="23S RRNA (GUANOSINE-2'-O-)-METHYLTRANSFERASE RLMB"/>
    <property type="match status" value="1"/>
</dbReference>
<dbReference type="KEGG" id="deo:CAY53_11615"/>
<dbReference type="InterPro" id="IPR013123">
    <property type="entry name" value="SpoU_subst-bd"/>
</dbReference>
<evidence type="ECO:0000256" key="3">
    <source>
        <dbReference type="SAM" id="MobiDB-lite"/>
    </source>
</evidence>
<dbReference type="CDD" id="cd18103">
    <property type="entry name" value="SpoU-like_RlmB"/>
    <property type="match status" value="1"/>
</dbReference>
<dbReference type="GO" id="GO:0003723">
    <property type="term" value="F:RNA binding"/>
    <property type="evidence" value="ECO:0007669"/>
    <property type="project" value="InterPro"/>
</dbReference>
<keyword evidence="2 5" id="KW-0808">Transferase</keyword>
<keyword evidence="6" id="KW-1185">Reference proteome</keyword>
<protein>
    <submittedName>
        <fullName evidence="5">23S rRNA (Guanosine(2251)-2'-O)-methyltransferase RlmB</fullName>
    </submittedName>
</protein>
<dbReference type="GO" id="GO:0008173">
    <property type="term" value="F:RNA methyltransferase activity"/>
    <property type="evidence" value="ECO:0007669"/>
    <property type="project" value="InterPro"/>
</dbReference>
<dbReference type="InterPro" id="IPR029026">
    <property type="entry name" value="tRNA_m1G_MTases_N"/>
</dbReference>
<keyword evidence="1 5" id="KW-0489">Methyltransferase</keyword>
<name>A0A2L1GQU3_9BACT</name>
<dbReference type="InterPro" id="IPR001537">
    <property type="entry name" value="SpoU_MeTrfase"/>
</dbReference>
<dbReference type="AlphaFoldDB" id="A0A2L1GQU3"/>
<dbReference type="InterPro" id="IPR029064">
    <property type="entry name" value="Ribosomal_eL30-like_sf"/>
</dbReference>
<dbReference type="InterPro" id="IPR029028">
    <property type="entry name" value="Alpha/beta_knot_MTases"/>
</dbReference>
<evidence type="ECO:0000313" key="5">
    <source>
        <dbReference type="EMBL" id="AVD72042.1"/>
    </source>
</evidence>
<organism evidence="5 6">
    <name type="scientific">Desulfobulbus oralis</name>
    <dbReference type="NCBI Taxonomy" id="1986146"/>
    <lineage>
        <taxon>Bacteria</taxon>
        <taxon>Pseudomonadati</taxon>
        <taxon>Thermodesulfobacteriota</taxon>
        <taxon>Desulfobulbia</taxon>
        <taxon>Desulfobulbales</taxon>
        <taxon>Desulfobulbaceae</taxon>
        <taxon>Desulfobulbus</taxon>
    </lineage>
</organism>
<evidence type="ECO:0000259" key="4">
    <source>
        <dbReference type="SMART" id="SM00967"/>
    </source>
</evidence>
<dbReference type="OrthoDB" id="9785673at2"/>
<evidence type="ECO:0000256" key="2">
    <source>
        <dbReference type="ARBA" id="ARBA00022679"/>
    </source>
</evidence>
<reference evidence="5 6" key="1">
    <citation type="journal article" date="2018" name="MBio">
        <title>Insights into the evolution of host association through the isolation and characterization of a novel human periodontal pathobiont, Desulfobulbus oralis.</title>
        <authorList>
            <person name="Cross K.L."/>
            <person name="Chirania P."/>
            <person name="Xiong W."/>
            <person name="Beall C.J."/>
            <person name="Elkins J.G."/>
            <person name="Giannone R.J."/>
            <person name="Griffen A.L."/>
            <person name="Guss A.M."/>
            <person name="Hettich R.L."/>
            <person name="Joshi S.S."/>
            <person name="Mokrzan E.M."/>
            <person name="Martin R.K."/>
            <person name="Zhulin I.B."/>
            <person name="Leys E.J."/>
            <person name="Podar M."/>
        </authorList>
    </citation>
    <scope>NUCLEOTIDE SEQUENCE [LARGE SCALE GENOMIC DNA]</scope>
    <source>
        <strain evidence="5 6">ORNL</strain>
    </source>
</reference>
<dbReference type="InterPro" id="IPR004441">
    <property type="entry name" value="rRNA_MeTrfase_TrmH"/>
</dbReference>
<sequence length="294" mass="31565">MVREKKPGRPAQRQSQGRAAAAKATTEQKTRTPQTVESGQAAAETEELIWGLNPVREALSGAQALHELRVAEGKAGPRLQELIALARRREVPLRFVPMARLGAPRDARHQGVVARLAAVQTVELAALLQDYAGPLLILDCIQDPHNLGSILRSALAAGFERVIVPRERSAVLGGTVAKSSAGALSHLSICRVKNIAETLQCLKECGYWIFGAVADPYAAPIYATNFPAACCLVIGGEGRGIRPLVQKRCDQLFTIPMARGFDSLNVSAAAAVILFELARRRSTAQEPAFAGHDR</sequence>
<dbReference type="GO" id="GO:0005829">
    <property type="term" value="C:cytosol"/>
    <property type="evidence" value="ECO:0007669"/>
    <property type="project" value="TreeGrafter"/>
</dbReference>
<dbReference type="GO" id="GO:0032259">
    <property type="term" value="P:methylation"/>
    <property type="evidence" value="ECO:0007669"/>
    <property type="project" value="UniProtKB-KW"/>
</dbReference>
<dbReference type="SUPFAM" id="SSF55315">
    <property type="entry name" value="L30e-like"/>
    <property type="match status" value="1"/>
</dbReference>
<dbReference type="Gene3D" id="3.40.1280.10">
    <property type="match status" value="1"/>
</dbReference>
<dbReference type="EMBL" id="CP021255">
    <property type="protein sequence ID" value="AVD72042.1"/>
    <property type="molecule type" value="Genomic_DNA"/>
</dbReference>
<feature type="compositionally biased region" description="Low complexity" evidence="3">
    <location>
        <begin position="9"/>
        <end position="27"/>
    </location>
</feature>
<dbReference type="Pfam" id="PF00588">
    <property type="entry name" value="SpoU_methylase"/>
    <property type="match status" value="1"/>
</dbReference>
<evidence type="ECO:0000313" key="6">
    <source>
        <dbReference type="Proteomes" id="UP000239867"/>
    </source>
</evidence>
<dbReference type="RefSeq" id="WP_104937247.1">
    <property type="nucleotide sequence ID" value="NZ_CP021255.1"/>
</dbReference>
<proteinExistence type="predicted"/>